<reference evidence="1 2" key="1">
    <citation type="submission" date="2013-02" db="EMBL/GenBank/DDBJ databases">
        <title>The Genome Annotation of Plasmodium falciparum Palo Alto/Uganda.</title>
        <authorList>
            <consortium name="The Broad Institute Genome Sequencing Platform"/>
            <consortium name="The Broad Institute Genome Sequencing Center for Infectious Disease"/>
            <person name="Neafsey D."/>
            <person name="Hoffman S."/>
            <person name="Volkman S."/>
            <person name="Rosenthal P."/>
            <person name="Walker B."/>
            <person name="Young S.K."/>
            <person name="Zeng Q."/>
            <person name="Gargeya S."/>
            <person name="Fitzgerald M."/>
            <person name="Haas B."/>
            <person name="Abouelleil A."/>
            <person name="Allen A.W."/>
            <person name="Alvarado L."/>
            <person name="Arachchi H.M."/>
            <person name="Berlin A.M."/>
            <person name="Chapman S.B."/>
            <person name="Gainer-Dewar J."/>
            <person name="Goldberg J."/>
            <person name="Griggs A."/>
            <person name="Gujja S."/>
            <person name="Hansen M."/>
            <person name="Howarth C."/>
            <person name="Imamovic A."/>
            <person name="Ireland A."/>
            <person name="Larimer J."/>
            <person name="McCowan C."/>
            <person name="Murphy C."/>
            <person name="Pearson M."/>
            <person name="Poon T.W."/>
            <person name="Priest M."/>
            <person name="Roberts A."/>
            <person name="Saif S."/>
            <person name="Shea T."/>
            <person name="Sisk P."/>
            <person name="Sykes S."/>
            <person name="Wortman J."/>
            <person name="Nusbaum C."/>
            <person name="Birren B."/>
        </authorList>
    </citation>
    <scope>NUCLEOTIDE SEQUENCE [LARGE SCALE GENOMIC DNA]</scope>
    <source>
        <strain evidence="1 2">Palo Alto/Uganda</strain>
    </source>
</reference>
<evidence type="ECO:0000313" key="2">
    <source>
        <dbReference type="Proteomes" id="UP000019103"/>
    </source>
</evidence>
<dbReference type="EMBL" id="KI927386">
    <property type="protein sequence ID" value="ETW53347.1"/>
    <property type="molecule type" value="Genomic_DNA"/>
</dbReference>
<gene>
    <name evidence="1" type="ORF">PFUGPA_04974</name>
</gene>
<evidence type="ECO:0000313" key="1">
    <source>
        <dbReference type="EMBL" id="ETW53347.1"/>
    </source>
</evidence>
<name>W4IVE2_PLAFP</name>
<dbReference type="Proteomes" id="UP000019103">
    <property type="component" value="Unassembled WGS sequence"/>
</dbReference>
<sequence length="64" mass="7739">MYGLYIVGPYLLIHHKTSKVWHHLSLEYYGIFDVFNYLSLLSLKIQTTMGKEFNIYYYNNNKQN</sequence>
<dbReference type="AlphaFoldDB" id="W4IVE2"/>
<organism evidence="1 2">
    <name type="scientific">Plasmodium falciparum (isolate Palo Alto / Uganda)</name>
    <dbReference type="NCBI Taxonomy" id="57270"/>
    <lineage>
        <taxon>Eukaryota</taxon>
        <taxon>Sar</taxon>
        <taxon>Alveolata</taxon>
        <taxon>Apicomplexa</taxon>
        <taxon>Aconoidasida</taxon>
        <taxon>Haemosporida</taxon>
        <taxon>Plasmodiidae</taxon>
        <taxon>Plasmodium</taxon>
        <taxon>Plasmodium (Laverania)</taxon>
    </lineage>
</organism>
<proteinExistence type="predicted"/>
<reference evidence="1 2" key="2">
    <citation type="submission" date="2013-02" db="EMBL/GenBank/DDBJ databases">
        <title>The Genome Sequence of Plasmodium falciparum Palo Alto/Uganda.</title>
        <authorList>
            <consortium name="The Broad Institute Genome Sequencing Platform"/>
            <consortium name="The Broad Institute Genome Sequencing Center for Infectious Disease"/>
            <person name="Neafsey D."/>
            <person name="Cheeseman I."/>
            <person name="Volkman S."/>
            <person name="Adams J."/>
            <person name="Walker B."/>
            <person name="Young S.K."/>
            <person name="Zeng Q."/>
            <person name="Gargeya S."/>
            <person name="Fitzgerald M."/>
            <person name="Haas B."/>
            <person name="Abouelleil A."/>
            <person name="Alvarado L."/>
            <person name="Arachchi H.M."/>
            <person name="Berlin A.M."/>
            <person name="Chapman S.B."/>
            <person name="Dewar J."/>
            <person name="Goldberg J."/>
            <person name="Griggs A."/>
            <person name="Gujja S."/>
            <person name="Hansen M."/>
            <person name="Howarth C."/>
            <person name="Imamovic A."/>
            <person name="Larimer J."/>
            <person name="McCowan C."/>
            <person name="Murphy C."/>
            <person name="Neiman D."/>
            <person name="Pearson M."/>
            <person name="Priest M."/>
            <person name="Roberts A."/>
            <person name="Saif S."/>
            <person name="Shea T."/>
            <person name="Sisk P."/>
            <person name="Sykes S."/>
            <person name="Wortman J."/>
            <person name="Nusbaum C."/>
            <person name="Birren B."/>
        </authorList>
    </citation>
    <scope>NUCLEOTIDE SEQUENCE [LARGE SCALE GENOMIC DNA]</scope>
    <source>
        <strain evidence="1 2">Palo Alto/Uganda</strain>
    </source>
</reference>
<protein>
    <submittedName>
        <fullName evidence="1">Uncharacterized protein</fullName>
    </submittedName>
</protein>
<dbReference type="OMA" id="PYLLIHH"/>
<accession>W4IVE2</accession>